<comment type="caution">
    <text evidence="2">The sequence shown here is derived from an EMBL/GenBank/DDBJ whole genome shotgun (WGS) entry which is preliminary data.</text>
</comment>
<dbReference type="InterPro" id="IPR023631">
    <property type="entry name" value="Amidase_dom"/>
</dbReference>
<feature type="domain" description="Amidase" evidence="1">
    <location>
        <begin position="19"/>
        <end position="449"/>
    </location>
</feature>
<keyword evidence="3" id="KW-1185">Reference proteome</keyword>
<dbReference type="AlphaFoldDB" id="A0A7Y9DMF0"/>
<accession>A0A7Y9DMF0</accession>
<name>A0A7Y9DMF0_9ACTN</name>
<organism evidence="2 3">
    <name type="scientific">Kineococcus aurantiacus</name>
    <dbReference type="NCBI Taxonomy" id="37633"/>
    <lineage>
        <taxon>Bacteria</taxon>
        <taxon>Bacillati</taxon>
        <taxon>Actinomycetota</taxon>
        <taxon>Actinomycetes</taxon>
        <taxon>Kineosporiales</taxon>
        <taxon>Kineosporiaceae</taxon>
        <taxon>Kineococcus</taxon>
    </lineage>
</organism>
<proteinExistence type="predicted"/>
<dbReference type="EMBL" id="JACCBB010000001">
    <property type="protein sequence ID" value="NYD23276.1"/>
    <property type="molecule type" value="Genomic_DNA"/>
</dbReference>
<dbReference type="PANTHER" id="PTHR11895:SF151">
    <property type="entry name" value="GLUTAMYL-TRNA(GLN) AMIDOTRANSFERASE SUBUNIT A"/>
    <property type="match status" value="1"/>
</dbReference>
<gene>
    <name evidence="2" type="ORF">BJ968_002816</name>
</gene>
<evidence type="ECO:0000313" key="2">
    <source>
        <dbReference type="EMBL" id="NYD23276.1"/>
    </source>
</evidence>
<dbReference type="Proteomes" id="UP000521922">
    <property type="component" value="Unassembled WGS sequence"/>
</dbReference>
<dbReference type="Pfam" id="PF01425">
    <property type="entry name" value="Amidase"/>
    <property type="match status" value="1"/>
</dbReference>
<protein>
    <submittedName>
        <fullName evidence="2">Amidase</fullName>
        <ecNumber evidence="2">3.5.1.4</ecNumber>
    </submittedName>
</protein>
<dbReference type="RefSeq" id="WP_343078029.1">
    <property type="nucleotide sequence ID" value="NZ_BAAAGN010000010.1"/>
</dbReference>
<evidence type="ECO:0000313" key="3">
    <source>
        <dbReference type="Proteomes" id="UP000521922"/>
    </source>
</evidence>
<dbReference type="Gene3D" id="3.90.1300.10">
    <property type="entry name" value="Amidase signature (AS) domain"/>
    <property type="match status" value="1"/>
</dbReference>
<evidence type="ECO:0000259" key="1">
    <source>
        <dbReference type="Pfam" id="PF01425"/>
    </source>
</evidence>
<dbReference type="GO" id="GO:0004040">
    <property type="term" value="F:amidase activity"/>
    <property type="evidence" value="ECO:0007669"/>
    <property type="project" value="UniProtKB-EC"/>
</dbReference>
<sequence length="469" mass="47263">MGDELALLASGRAGSVDLVREHLARAAAHDDDSAAGPGLRALVAVDPAAGRHAARLDAERAAGTVRGPLHGVPLVVKDNIATGDLPTSAGSAALATYRPRDAAVVVRRLRRAGALVLATTNLSELSWHGTFTRSSVRGLARNPHDRRLSTSGSSGGTAAAVAAGFAPAGLGTDSCGSVLGPAAHQGLVGFRPTRGTVPLDGVVPLSPRQDAVGPLATSVADAALLASVLAADPSLAPPFPAGALRGKRIGWFPWEPHTGPAAAPVDALVHRALGDLAARGAHVVEVPFTPGFAARLADGGWLDVRASLDAFLGTTPARWPDGLAELTAPHGRLTLSDVVADGRSTVPPDVLATWLALPDVPNPAYDAAVAAQDTGRRLLGEFFAAHDLAALAMPTATAPATPDRAGTAFCGVTANTGFPAVTVPAGSTPEGLPVGLQLVAPPGADAALLALAHDYEQATGHHRPPPGFG</sequence>
<keyword evidence="2" id="KW-0378">Hydrolase</keyword>
<dbReference type="PANTHER" id="PTHR11895">
    <property type="entry name" value="TRANSAMIDASE"/>
    <property type="match status" value="1"/>
</dbReference>
<dbReference type="InterPro" id="IPR036928">
    <property type="entry name" value="AS_sf"/>
</dbReference>
<dbReference type="EC" id="3.5.1.4" evidence="2"/>
<reference evidence="2 3" key="1">
    <citation type="submission" date="2020-07" db="EMBL/GenBank/DDBJ databases">
        <title>Sequencing the genomes of 1000 actinobacteria strains.</title>
        <authorList>
            <person name="Klenk H.-P."/>
        </authorList>
    </citation>
    <scope>NUCLEOTIDE SEQUENCE [LARGE SCALE GENOMIC DNA]</scope>
    <source>
        <strain evidence="2 3">DSM 7487</strain>
    </source>
</reference>
<dbReference type="InterPro" id="IPR000120">
    <property type="entry name" value="Amidase"/>
</dbReference>
<dbReference type="SUPFAM" id="SSF75304">
    <property type="entry name" value="Amidase signature (AS) enzymes"/>
    <property type="match status" value="1"/>
</dbReference>